<dbReference type="EMBL" id="QGNW01000005">
    <property type="protein sequence ID" value="RVX21404.1"/>
    <property type="molecule type" value="Genomic_DNA"/>
</dbReference>
<protein>
    <recommendedName>
        <fullName evidence="2">Reverse transcriptase/retrotransposon-derived protein RNase H-like domain-containing protein</fullName>
    </recommendedName>
</protein>
<dbReference type="Gene3D" id="3.10.10.10">
    <property type="entry name" value="HIV Type 1 Reverse Transcriptase, subunit A, domain 1"/>
    <property type="match status" value="1"/>
</dbReference>
<reference evidence="3 4" key="1">
    <citation type="journal article" date="2018" name="PLoS Genet.">
        <title>Population sequencing reveals clonal diversity and ancestral inbreeding in the grapevine cultivar Chardonnay.</title>
        <authorList>
            <person name="Roach M.J."/>
            <person name="Johnson D.L."/>
            <person name="Bohlmann J."/>
            <person name="van Vuuren H.J."/>
            <person name="Jones S.J."/>
            <person name="Pretorius I.S."/>
            <person name="Schmidt S.A."/>
            <person name="Borneman A.R."/>
        </authorList>
    </citation>
    <scope>NUCLEOTIDE SEQUENCE [LARGE SCALE GENOMIC DNA]</scope>
    <source>
        <strain evidence="4">cv. Chardonnay</strain>
        <tissue evidence="3">Leaf</tissue>
    </source>
</reference>
<evidence type="ECO:0000313" key="4">
    <source>
        <dbReference type="Proteomes" id="UP000288805"/>
    </source>
</evidence>
<dbReference type="GO" id="GO:0003824">
    <property type="term" value="F:catalytic activity"/>
    <property type="evidence" value="ECO:0007669"/>
    <property type="project" value="UniProtKB-KW"/>
</dbReference>
<proteinExistence type="predicted"/>
<dbReference type="SUPFAM" id="SSF56672">
    <property type="entry name" value="DNA/RNA polymerases"/>
    <property type="match status" value="1"/>
</dbReference>
<dbReference type="InterPro" id="IPR043502">
    <property type="entry name" value="DNA/RNA_pol_sf"/>
</dbReference>
<comment type="caution">
    <text evidence="3">The sequence shown here is derived from an EMBL/GenBank/DDBJ whole genome shotgun (WGS) entry which is preliminary data.</text>
</comment>
<dbReference type="AlphaFoldDB" id="A0A438KJM7"/>
<organism evidence="3 4">
    <name type="scientific">Vitis vinifera</name>
    <name type="common">Grape</name>
    <dbReference type="NCBI Taxonomy" id="29760"/>
    <lineage>
        <taxon>Eukaryota</taxon>
        <taxon>Viridiplantae</taxon>
        <taxon>Streptophyta</taxon>
        <taxon>Embryophyta</taxon>
        <taxon>Tracheophyta</taxon>
        <taxon>Spermatophyta</taxon>
        <taxon>Magnoliopsida</taxon>
        <taxon>eudicotyledons</taxon>
        <taxon>Gunneridae</taxon>
        <taxon>Pentapetalae</taxon>
        <taxon>rosids</taxon>
        <taxon>Vitales</taxon>
        <taxon>Vitaceae</taxon>
        <taxon>Viteae</taxon>
        <taxon>Vitis</taxon>
    </lineage>
</organism>
<accession>A0A438KJM7</accession>
<name>A0A438KJM7_VITVI</name>
<dbReference type="Pfam" id="PF17919">
    <property type="entry name" value="RT_RNaseH_2"/>
    <property type="match status" value="1"/>
</dbReference>
<dbReference type="PANTHER" id="PTHR37984:SF5">
    <property type="entry name" value="PROTEIN NYNRIN-LIKE"/>
    <property type="match status" value="1"/>
</dbReference>
<dbReference type="InterPro" id="IPR041577">
    <property type="entry name" value="RT_RNaseH_2"/>
</dbReference>
<sequence>MARKFQDVFPDELPYLQPHKEFNFSIEVYLGTDPISIASYRMTPLELKELKTQLEELLSKGFIPPSTSPWGAPVLFVKKKDGMLRNSSGPFQGGNYAGMTKEYENAFQELNWKLTTAPVLTTPISKELFTIYYDASIVGLGCMLIQQGKTWRHYLYGEKFEVYFDYKSLKYIFTQKDLNSRKVNVVADALSRKSYGQLSSLWLREFEMHTVIEDFELCLGWKG</sequence>
<dbReference type="Proteomes" id="UP000288805">
    <property type="component" value="Unassembled WGS sequence"/>
</dbReference>
<keyword evidence="1" id="KW-0511">Multifunctional enzyme</keyword>
<evidence type="ECO:0000256" key="1">
    <source>
        <dbReference type="ARBA" id="ARBA00023268"/>
    </source>
</evidence>
<dbReference type="InterPro" id="IPR050951">
    <property type="entry name" value="Retrovirus_Pol_polyprotein"/>
</dbReference>
<feature type="domain" description="Reverse transcriptase/retrotransposon-derived protein RNase H-like" evidence="2">
    <location>
        <begin position="100"/>
        <end position="149"/>
    </location>
</feature>
<dbReference type="PANTHER" id="PTHR37984">
    <property type="entry name" value="PROTEIN CBG26694"/>
    <property type="match status" value="1"/>
</dbReference>
<evidence type="ECO:0000259" key="2">
    <source>
        <dbReference type="Pfam" id="PF17919"/>
    </source>
</evidence>
<gene>
    <name evidence="3" type="ORF">CK203_002163</name>
</gene>
<evidence type="ECO:0000313" key="3">
    <source>
        <dbReference type="EMBL" id="RVX21404.1"/>
    </source>
</evidence>